<name>A0A0S4QX23_9ACTN</name>
<organism evidence="1 2">
    <name type="scientific">Parafrankia irregularis</name>
    <dbReference type="NCBI Taxonomy" id="795642"/>
    <lineage>
        <taxon>Bacteria</taxon>
        <taxon>Bacillati</taxon>
        <taxon>Actinomycetota</taxon>
        <taxon>Actinomycetes</taxon>
        <taxon>Frankiales</taxon>
        <taxon>Frankiaceae</taxon>
        <taxon>Parafrankia</taxon>
    </lineage>
</organism>
<dbReference type="EMBL" id="FAOZ01000029">
    <property type="protein sequence ID" value="CUU59586.1"/>
    <property type="molecule type" value="Genomic_DNA"/>
</dbReference>
<dbReference type="AlphaFoldDB" id="A0A0S4QX23"/>
<proteinExistence type="predicted"/>
<evidence type="ECO:0000313" key="1">
    <source>
        <dbReference type="EMBL" id="CUU59586.1"/>
    </source>
</evidence>
<accession>A0A0S4QX23</accession>
<dbReference type="Proteomes" id="UP000198802">
    <property type="component" value="Unassembled WGS sequence"/>
</dbReference>
<protein>
    <submittedName>
        <fullName evidence="1">Uncharacterized protein</fullName>
    </submittedName>
</protein>
<evidence type="ECO:0000313" key="2">
    <source>
        <dbReference type="Proteomes" id="UP000198802"/>
    </source>
</evidence>
<gene>
    <name evidence="1" type="ORF">Ga0074812_12956</name>
</gene>
<keyword evidence="2" id="KW-1185">Reference proteome</keyword>
<dbReference type="RefSeq" id="WP_131799572.1">
    <property type="nucleotide sequence ID" value="NZ_FAOZ01000029.1"/>
</dbReference>
<sequence length="129" mass="13233">MHAVVAGAVTTWPPPESQLALRGDDGREYRFAGVRALVASGSRVRVGQVVAVVAGHSGGGPSRPAVLEVEVTGADGRPLDGYGLFAGLADPAAYVDLTEGTDPELVAVDRHDDLLSGYRGAVGGWGVLR</sequence>
<reference evidence="2" key="1">
    <citation type="submission" date="2015-11" db="EMBL/GenBank/DDBJ databases">
        <authorList>
            <person name="Varghese N."/>
        </authorList>
    </citation>
    <scope>NUCLEOTIDE SEQUENCE [LARGE SCALE GENOMIC DNA]</scope>
    <source>
        <strain evidence="2">DSM 45899</strain>
    </source>
</reference>